<protein>
    <submittedName>
        <fullName evidence="1">Uncharacterized protein</fullName>
    </submittedName>
</protein>
<keyword evidence="2" id="KW-1185">Reference proteome</keyword>
<proteinExistence type="predicted"/>
<evidence type="ECO:0000313" key="2">
    <source>
        <dbReference type="Proteomes" id="UP001181693"/>
    </source>
</evidence>
<dbReference type="AlphaFoldDB" id="A0AAV2ZLC3"/>
<organism evidence="1 2">
    <name type="scientific">Pyxicephalus adspersus</name>
    <name type="common">African bullfrog</name>
    <dbReference type="NCBI Taxonomy" id="30357"/>
    <lineage>
        <taxon>Eukaryota</taxon>
        <taxon>Metazoa</taxon>
        <taxon>Chordata</taxon>
        <taxon>Craniata</taxon>
        <taxon>Vertebrata</taxon>
        <taxon>Euteleostomi</taxon>
        <taxon>Amphibia</taxon>
        <taxon>Batrachia</taxon>
        <taxon>Anura</taxon>
        <taxon>Neobatrachia</taxon>
        <taxon>Ranoidea</taxon>
        <taxon>Pyxicephalidae</taxon>
        <taxon>Pyxicephalinae</taxon>
        <taxon>Pyxicephalus</taxon>
    </lineage>
</organism>
<sequence length="81" mass="9146">MDLDIAFCCLAAQPQIRCKFHHHIFWSIAVTPDIFSISFSTLDCSLSVMFAGFPGLGKVSTEQYSLYLCYRGLINIKAFFV</sequence>
<evidence type="ECO:0000313" key="1">
    <source>
        <dbReference type="EMBL" id="DBA16165.1"/>
    </source>
</evidence>
<name>A0AAV2ZLC3_PYXAD</name>
<gene>
    <name evidence="1" type="ORF">GDO54_003585</name>
</gene>
<comment type="caution">
    <text evidence="1">The sequence shown here is derived from an EMBL/GenBank/DDBJ whole genome shotgun (WGS) entry which is preliminary data.</text>
</comment>
<dbReference type="Proteomes" id="UP001181693">
    <property type="component" value="Unassembled WGS sequence"/>
</dbReference>
<accession>A0AAV2ZLC3</accession>
<dbReference type="EMBL" id="DYDO01000011">
    <property type="protein sequence ID" value="DBA16165.1"/>
    <property type="molecule type" value="Genomic_DNA"/>
</dbReference>
<reference evidence="1" key="1">
    <citation type="thesis" date="2020" institute="ProQuest LLC" country="789 East Eisenhower Parkway, Ann Arbor, MI, USA">
        <title>Comparative Genomics and Chromosome Evolution.</title>
        <authorList>
            <person name="Mudd A.B."/>
        </authorList>
    </citation>
    <scope>NUCLEOTIDE SEQUENCE</scope>
    <source>
        <strain evidence="1">1538</strain>
        <tissue evidence="1">Blood</tissue>
    </source>
</reference>